<accession>G0VP99</accession>
<sequence>MKDKKKFVNPKIMSKTKYRTAQSRPCAHNFSNCTYNLYVN</sequence>
<dbReference type="KEGG" id="med:MELS_1055"/>
<name>G0VP99_MEGEL</name>
<gene>
    <name evidence="1" type="ORF">MELS_1055</name>
</gene>
<evidence type="ECO:0000313" key="2">
    <source>
        <dbReference type="Proteomes" id="UP000010111"/>
    </source>
</evidence>
<protein>
    <submittedName>
        <fullName evidence="1">Uncharacterized protein</fullName>
    </submittedName>
</protein>
<reference evidence="1 2" key="1">
    <citation type="journal article" date="2011" name="J. Bacteriol.">
        <title>Genome Sequence of the Ruminal Bacterium Megasphaera elsdenii.</title>
        <authorList>
            <person name="Marx H."/>
            <person name="Graf A.B."/>
            <person name="Tatto N."/>
            <person name="Thallinger G.G."/>
            <person name="Mattanovich D."/>
            <person name="Sauer M."/>
        </authorList>
    </citation>
    <scope>NUCLEOTIDE SEQUENCE [LARGE SCALE GENOMIC DNA]</scope>
    <source>
        <strain evidence="1 2">DSM 20460</strain>
    </source>
</reference>
<keyword evidence="2" id="KW-1185">Reference proteome</keyword>
<dbReference type="EMBL" id="HE576794">
    <property type="protein sequence ID" value="CCC73277.1"/>
    <property type="molecule type" value="Genomic_DNA"/>
</dbReference>
<dbReference type="AlphaFoldDB" id="G0VP99"/>
<dbReference type="HOGENOM" id="CLU_3292191_0_0_9"/>
<evidence type="ECO:0000313" key="1">
    <source>
        <dbReference type="EMBL" id="CCC73277.1"/>
    </source>
</evidence>
<organism evidence="1 2">
    <name type="scientific">Megasphaera elsdenii DSM 20460</name>
    <dbReference type="NCBI Taxonomy" id="1064535"/>
    <lineage>
        <taxon>Bacteria</taxon>
        <taxon>Bacillati</taxon>
        <taxon>Bacillota</taxon>
        <taxon>Negativicutes</taxon>
        <taxon>Veillonellales</taxon>
        <taxon>Veillonellaceae</taxon>
        <taxon>Megasphaera</taxon>
    </lineage>
</organism>
<dbReference type="STRING" id="1064535.MELS_1055"/>
<proteinExistence type="predicted"/>
<dbReference type="Proteomes" id="UP000010111">
    <property type="component" value="Chromosome"/>
</dbReference>